<sequence>MTTNRLPTIFFGHGSPMNALEDNVCTREWNRIGRLLGAPKAILVISAHWYTRGTAVTAMERPPTIHDFGAFPQALFDVRYPAPGSPELAKRVAEVLAPLPVIQDQKWGLDHGTWSVLVKAFPKADIPVVQLSMDGTQPAAHHFEVGRRLAALRDEGVLIVGTGNVVHNLGRMNWDPSTPPYPWAARFNDLVKQCIASDTPQPMIDFQKAGPDAAASIPSPDHFLPFLYVLGTRQPGDAVTLVNDRVEHGSLSMLTVAFGDLAA</sequence>
<evidence type="ECO:0000256" key="1">
    <source>
        <dbReference type="ARBA" id="ARBA00001947"/>
    </source>
</evidence>
<accession>A0A248JYW9</accession>
<dbReference type="KEGG" id="nao:Y958_23460"/>
<organism evidence="7 8">
    <name type="scientific">Nitrospirillum viridazoti CBAmc</name>
    <dbReference type="NCBI Taxonomy" id="1441467"/>
    <lineage>
        <taxon>Bacteria</taxon>
        <taxon>Pseudomonadati</taxon>
        <taxon>Pseudomonadota</taxon>
        <taxon>Alphaproteobacteria</taxon>
        <taxon>Rhodospirillales</taxon>
        <taxon>Azospirillaceae</taxon>
        <taxon>Nitrospirillum</taxon>
        <taxon>Nitrospirillum viridazoti</taxon>
    </lineage>
</organism>
<dbReference type="GO" id="GO:0016702">
    <property type="term" value="F:oxidoreductase activity, acting on single donors with incorporation of molecular oxygen, incorporation of two atoms of oxygen"/>
    <property type="evidence" value="ECO:0007669"/>
    <property type="project" value="UniProtKB-ARBA"/>
</dbReference>
<keyword evidence="8" id="KW-1185">Reference proteome</keyword>
<evidence type="ECO:0000313" key="8">
    <source>
        <dbReference type="Proteomes" id="UP000197153"/>
    </source>
</evidence>
<dbReference type="EMBL" id="CP022112">
    <property type="protein sequence ID" value="ASG23915.1"/>
    <property type="molecule type" value="Genomic_DNA"/>
</dbReference>
<proteinExistence type="inferred from homology"/>
<protein>
    <submittedName>
        <fullName evidence="7">4,5-DOPA dioxygenase extradiol</fullName>
    </submittedName>
</protein>
<keyword evidence="5" id="KW-0560">Oxidoreductase</keyword>
<dbReference type="AlphaFoldDB" id="A0A248JYW9"/>
<evidence type="ECO:0000256" key="2">
    <source>
        <dbReference type="ARBA" id="ARBA00007581"/>
    </source>
</evidence>
<dbReference type="CDD" id="cd07363">
    <property type="entry name" value="45_DOPA_Dioxygenase"/>
    <property type="match status" value="1"/>
</dbReference>
<dbReference type="PANTHER" id="PTHR30096">
    <property type="entry name" value="4,5-DOPA DIOXYGENASE EXTRADIOL-LIKE PROTEIN"/>
    <property type="match status" value="1"/>
</dbReference>
<dbReference type="GO" id="GO:0008198">
    <property type="term" value="F:ferrous iron binding"/>
    <property type="evidence" value="ECO:0007669"/>
    <property type="project" value="InterPro"/>
</dbReference>
<dbReference type="Pfam" id="PF02900">
    <property type="entry name" value="LigB"/>
    <property type="match status" value="1"/>
</dbReference>
<keyword evidence="7" id="KW-0223">Dioxygenase</keyword>
<evidence type="ECO:0000313" key="7">
    <source>
        <dbReference type="EMBL" id="ASG23915.1"/>
    </source>
</evidence>
<evidence type="ECO:0000256" key="5">
    <source>
        <dbReference type="ARBA" id="ARBA00023002"/>
    </source>
</evidence>
<dbReference type="InterPro" id="IPR004183">
    <property type="entry name" value="Xdiol_dOase_suB"/>
</dbReference>
<evidence type="ECO:0000256" key="4">
    <source>
        <dbReference type="ARBA" id="ARBA00022833"/>
    </source>
</evidence>
<dbReference type="RefSeq" id="WP_088874378.1">
    <property type="nucleotide sequence ID" value="NZ_CP022112.1"/>
</dbReference>
<dbReference type="Proteomes" id="UP000197153">
    <property type="component" value="Chromosome 3"/>
</dbReference>
<dbReference type="InterPro" id="IPR014436">
    <property type="entry name" value="Extradiol_dOase_DODA"/>
</dbReference>
<evidence type="ECO:0000259" key="6">
    <source>
        <dbReference type="Pfam" id="PF02900"/>
    </source>
</evidence>
<name>A0A248JYW9_9PROT</name>
<dbReference type="PIRSF" id="PIRSF006157">
    <property type="entry name" value="Doxgns_DODA"/>
    <property type="match status" value="1"/>
</dbReference>
<keyword evidence="4" id="KW-0862">Zinc</keyword>
<reference evidence="7 8" key="1">
    <citation type="submission" date="2017-06" db="EMBL/GenBank/DDBJ databases">
        <title>Complete genome sequence of Nitrospirillum amazonense strain CBAmC, an endophytic nitrogen-fixing and plant growth-promoting bacterium, isolated from sugarcane.</title>
        <authorList>
            <person name="Schwab S."/>
            <person name="dos Santos Teixeira K.R."/>
            <person name="Simoes Araujo J.L."/>
            <person name="Soares Vidal M."/>
            <person name="Borges de Freitas H.R."/>
            <person name="Rivello Crivelaro A.L."/>
            <person name="Bueno de Camargo Nunes A."/>
            <person name="dos Santos C.M."/>
            <person name="Palmeira da Silva Rosa D."/>
            <person name="da Silva Padilha D."/>
            <person name="da Silva E."/>
            <person name="Araujo Terra L."/>
            <person name="Soares Mendes V."/>
            <person name="Farinelli L."/>
            <person name="Magalhaes Cruz L."/>
            <person name="Baldani J.I."/>
        </authorList>
    </citation>
    <scope>NUCLEOTIDE SEQUENCE [LARGE SCALE GENOMIC DNA]</scope>
    <source>
        <strain evidence="7 8">CBAmC</strain>
    </source>
</reference>
<gene>
    <name evidence="7" type="ORF">Y958_23460</name>
</gene>
<dbReference type="SUPFAM" id="SSF53213">
    <property type="entry name" value="LigB-like"/>
    <property type="match status" value="1"/>
</dbReference>
<comment type="similarity">
    <text evidence="2">Belongs to the DODA-type extradiol aromatic ring-opening dioxygenase family.</text>
</comment>
<dbReference type="PANTHER" id="PTHR30096:SF0">
    <property type="entry name" value="4,5-DOPA DIOXYGENASE EXTRADIOL-LIKE PROTEIN"/>
    <property type="match status" value="1"/>
</dbReference>
<comment type="cofactor">
    <cofactor evidence="1">
        <name>Zn(2+)</name>
        <dbReference type="ChEBI" id="CHEBI:29105"/>
    </cofactor>
</comment>
<feature type="domain" description="Extradiol ring-cleavage dioxygenase class III enzyme subunit B" evidence="6">
    <location>
        <begin position="38"/>
        <end position="234"/>
    </location>
</feature>
<keyword evidence="3" id="KW-0479">Metal-binding</keyword>
<dbReference type="NCBIfam" id="NF007914">
    <property type="entry name" value="PRK10628.1"/>
    <property type="match status" value="1"/>
</dbReference>
<evidence type="ECO:0000256" key="3">
    <source>
        <dbReference type="ARBA" id="ARBA00022723"/>
    </source>
</evidence>
<dbReference type="GO" id="GO:0008270">
    <property type="term" value="F:zinc ion binding"/>
    <property type="evidence" value="ECO:0007669"/>
    <property type="project" value="InterPro"/>
</dbReference>
<dbReference type="Gene3D" id="3.40.830.10">
    <property type="entry name" value="LigB-like"/>
    <property type="match status" value="1"/>
</dbReference>